<dbReference type="EMBL" id="LNYI01000033">
    <property type="protein sequence ID" value="KTD20969.1"/>
    <property type="molecule type" value="Genomic_DNA"/>
</dbReference>
<keyword evidence="2" id="KW-0805">Transcription regulation</keyword>
<comment type="caution">
    <text evidence="6">The sequence shown here is derived from an EMBL/GenBank/DDBJ whole genome shotgun (WGS) entry which is preliminary data.</text>
</comment>
<dbReference type="Proteomes" id="UP000054869">
    <property type="component" value="Unassembled WGS sequence"/>
</dbReference>
<gene>
    <name evidence="6" type="ORF">Llan_1699</name>
</gene>
<evidence type="ECO:0000259" key="5">
    <source>
        <dbReference type="PROSITE" id="PS50931"/>
    </source>
</evidence>
<dbReference type="PRINTS" id="PR00039">
    <property type="entry name" value="HTHLYSR"/>
</dbReference>
<dbReference type="InterPro" id="IPR036388">
    <property type="entry name" value="WH-like_DNA-bd_sf"/>
</dbReference>
<dbReference type="InterPro" id="IPR036390">
    <property type="entry name" value="WH_DNA-bd_sf"/>
</dbReference>
<keyword evidence="7" id="KW-1185">Reference proteome</keyword>
<evidence type="ECO:0000256" key="4">
    <source>
        <dbReference type="ARBA" id="ARBA00023163"/>
    </source>
</evidence>
<dbReference type="Gene3D" id="1.10.10.10">
    <property type="entry name" value="Winged helix-like DNA-binding domain superfamily/Winged helix DNA-binding domain"/>
    <property type="match status" value="1"/>
</dbReference>
<keyword evidence="4" id="KW-0804">Transcription</keyword>
<dbReference type="InterPro" id="IPR000847">
    <property type="entry name" value="LysR_HTH_N"/>
</dbReference>
<evidence type="ECO:0000313" key="6">
    <source>
        <dbReference type="EMBL" id="KTD20969.1"/>
    </source>
</evidence>
<dbReference type="RefSeq" id="WP_051546053.1">
    <property type="nucleotide sequence ID" value="NZ_CAAAJD010000002.1"/>
</dbReference>
<dbReference type="PANTHER" id="PTHR30126:SF40">
    <property type="entry name" value="HTH-TYPE TRANSCRIPTIONAL REGULATOR GLTR"/>
    <property type="match status" value="1"/>
</dbReference>
<dbReference type="Gene3D" id="3.40.190.290">
    <property type="match status" value="1"/>
</dbReference>
<sequence length="307" mass="35020">MNSNELKSFLMAYEYRSYSLAAKRLFISQSAIRKRINNLERDIGAKLFETRSNMLFPTKEGVLLVPYARQLINTLNNAVADLKDPDFSKIEITLGTTLYPSLNFVPFFMEFLIKSGVSYPKFHIRQIAKQELYTLLLNGFIDLALTTEDMDIDSAIQCSVLDREEIVIVTSLTHLLAKKKEIDLQELAKYSCVLTPPGFSIRDRLEGMFLDLGLPLLIEHELYSFEALKKLARLGIGWSALPKQYYSSDLIRLNVSDFSETINLAWYCHKDRFDSKIIQYTASLFEQSIASKHTTQTPCAGPARSNL</sequence>
<dbReference type="STRING" id="45067.Llan_1699"/>
<evidence type="ECO:0000256" key="1">
    <source>
        <dbReference type="ARBA" id="ARBA00009437"/>
    </source>
</evidence>
<proteinExistence type="inferred from homology"/>
<evidence type="ECO:0000313" key="7">
    <source>
        <dbReference type="Proteomes" id="UP000054869"/>
    </source>
</evidence>
<dbReference type="SUPFAM" id="SSF53850">
    <property type="entry name" value="Periplasmic binding protein-like II"/>
    <property type="match status" value="1"/>
</dbReference>
<evidence type="ECO:0000256" key="2">
    <source>
        <dbReference type="ARBA" id="ARBA00023015"/>
    </source>
</evidence>
<dbReference type="Pfam" id="PF00126">
    <property type="entry name" value="HTH_1"/>
    <property type="match status" value="1"/>
</dbReference>
<feature type="domain" description="HTH lysR-type" evidence="5">
    <location>
        <begin position="1"/>
        <end position="58"/>
    </location>
</feature>
<dbReference type="PATRIC" id="fig|45067.4.peg.1781"/>
<organism evidence="6 7">
    <name type="scientific">Legionella lansingensis</name>
    <dbReference type="NCBI Taxonomy" id="45067"/>
    <lineage>
        <taxon>Bacteria</taxon>
        <taxon>Pseudomonadati</taxon>
        <taxon>Pseudomonadota</taxon>
        <taxon>Gammaproteobacteria</taxon>
        <taxon>Legionellales</taxon>
        <taxon>Legionellaceae</taxon>
        <taxon>Legionella</taxon>
    </lineage>
</organism>
<dbReference type="GO" id="GO:0003700">
    <property type="term" value="F:DNA-binding transcription factor activity"/>
    <property type="evidence" value="ECO:0007669"/>
    <property type="project" value="InterPro"/>
</dbReference>
<dbReference type="Pfam" id="PF03466">
    <property type="entry name" value="LysR_substrate"/>
    <property type="match status" value="1"/>
</dbReference>
<evidence type="ECO:0000256" key="3">
    <source>
        <dbReference type="ARBA" id="ARBA00023125"/>
    </source>
</evidence>
<dbReference type="OrthoDB" id="9803735at2"/>
<dbReference type="eggNOG" id="COG0583">
    <property type="taxonomic scope" value="Bacteria"/>
</dbReference>
<dbReference type="InterPro" id="IPR005119">
    <property type="entry name" value="LysR_subst-bd"/>
</dbReference>
<dbReference type="PROSITE" id="PS50931">
    <property type="entry name" value="HTH_LYSR"/>
    <property type="match status" value="1"/>
</dbReference>
<comment type="similarity">
    <text evidence="1">Belongs to the LysR transcriptional regulatory family.</text>
</comment>
<dbReference type="AlphaFoldDB" id="A0A0W0VMF6"/>
<name>A0A0W0VMF6_9GAMM</name>
<reference evidence="6 7" key="1">
    <citation type="submission" date="2015-11" db="EMBL/GenBank/DDBJ databases">
        <title>Genomic analysis of 38 Legionella species identifies large and diverse effector repertoires.</title>
        <authorList>
            <person name="Burstein D."/>
            <person name="Amaro F."/>
            <person name="Zusman T."/>
            <person name="Lifshitz Z."/>
            <person name="Cohen O."/>
            <person name="Gilbert J.A."/>
            <person name="Pupko T."/>
            <person name="Shuman H.A."/>
            <person name="Segal G."/>
        </authorList>
    </citation>
    <scope>NUCLEOTIDE SEQUENCE [LARGE SCALE GENOMIC DNA]</scope>
    <source>
        <strain evidence="6 7">ATCC 49751</strain>
    </source>
</reference>
<dbReference type="PANTHER" id="PTHR30126">
    <property type="entry name" value="HTH-TYPE TRANSCRIPTIONAL REGULATOR"/>
    <property type="match status" value="1"/>
</dbReference>
<accession>A0A0W0VMF6</accession>
<dbReference type="GO" id="GO:0000976">
    <property type="term" value="F:transcription cis-regulatory region binding"/>
    <property type="evidence" value="ECO:0007669"/>
    <property type="project" value="TreeGrafter"/>
</dbReference>
<dbReference type="CDD" id="cd05466">
    <property type="entry name" value="PBP2_LTTR_substrate"/>
    <property type="match status" value="1"/>
</dbReference>
<dbReference type="SUPFAM" id="SSF46785">
    <property type="entry name" value="Winged helix' DNA-binding domain"/>
    <property type="match status" value="1"/>
</dbReference>
<keyword evidence="3" id="KW-0238">DNA-binding</keyword>
<protein>
    <submittedName>
        <fullName evidence="6">LysR family transcriptional regulator</fullName>
    </submittedName>
</protein>